<feature type="coiled-coil region" evidence="1">
    <location>
        <begin position="64"/>
        <end position="91"/>
    </location>
</feature>
<evidence type="ECO:0000256" key="1">
    <source>
        <dbReference type="SAM" id="Coils"/>
    </source>
</evidence>
<proteinExistence type="predicted"/>
<keyword evidence="1" id="KW-0175">Coiled coil</keyword>
<evidence type="ECO:0000313" key="2">
    <source>
        <dbReference type="EMBL" id="KAG9185535.1"/>
    </source>
</evidence>
<gene>
    <name evidence="2" type="ORF">G6011_06866</name>
</gene>
<dbReference type="GO" id="GO:0007059">
    <property type="term" value="P:chromosome segregation"/>
    <property type="evidence" value="ECO:0007669"/>
    <property type="project" value="TreeGrafter"/>
</dbReference>
<keyword evidence="3" id="KW-1185">Reference proteome</keyword>
<reference evidence="2" key="1">
    <citation type="submission" date="2021-07" db="EMBL/GenBank/DDBJ databases">
        <title>Genome Resource of American Ginseng Black Spot Pathogen Alternaria panax.</title>
        <authorList>
            <person name="Qiu C."/>
            <person name="Wang W."/>
            <person name="Liu Z."/>
        </authorList>
    </citation>
    <scope>NUCLEOTIDE SEQUENCE</scope>
    <source>
        <strain evidence="2">BNCC115425</strain>
    </source>
</reference>
<dbReference type="Pfam" id="PF09447">
    <property type="entry name" value="Cnl2_NKP2"/>
    <property type="match status" value="1"/>
</dbReference>
<dbReference type="InterPro" id="IPR018565">
    <property type="entry name" value="Nkp2/Cnl2"/>
</dbReference>
<dbReference type="EMBL" id="JAANER010000010">
    <property type="protein sequence ID" value="KAG9185535.1"/>
    <property type="molecule type" value="Genomic_DNA"/>
</dbReference>
<feature type="coiled-coil region" evidence="1">
    <location>
        <begin position="120"/>
        <end position="147"/>
    </location>
</feature>
<dbReference type="PANTHER" id="PTHR28064:SF1">
    <property type="entry name" value="INNER KINETOCHORE SUBUNIT NKP2"/>
    <property type="match status" value="1"/>
</dbReference>
<organism evidence="2 3">
    <name type="scientific">Alternaria panax</name>
    <dbReference type="NCBI Taxonomy" id="48097"/>
    <lineage>
        <taxon>Eukaryota</taxon>
        <taxon>Fungi</taxon>
        <taxon>Dikarya</taxon>
        <taxon>Ascomycota</taxon>
        <taxon>Pezizomycotina</taxon>
        <taxon>Dothideomycetes</taxon>
        <taxon>Pleosporomycetidae</taxon>
        <taxon>Pleosporales</taxon>
        <taxon>Pleosporineae</taxon>
        <taxon>Pleosporaceae</taxon>
        <taxon>Alternaria</taxon>
        <taxon>Alternaria sect. Panax</taxon>
    </lineage>
</organism>
<evidence type="ECO:0000313" key="3">
    <source>
        <dbReference type="Proteomes" id="UP001199106"/>
    </source>
</evidence>
<dbReference type="GO" id="GO:0031511">
    <property type="term" value="C:Mis6-Sim4 complex"/>
    <property type="evidence" value="ECO:0007669"/>
    <property type="project" value="TreeGrafter"/>
</dbReference>
<protein>
    <submittedName>
        <fullName evidence="2">Uncharacterized protein</fullName>
    </submittedName>
</protein>
<comment type="caution">
    <text evidence="2">The sequence shown here is derived from an EMBL/GenBank/DDBJ whole genome shotgun (WGS) entry which is preliminary data.</text>
</comment>
<dbReference type="PANTHER" id="PTHR28064">
    <property type="entry name" value="INNER KINETOCHORE SUBUNIT NKP2"/>
    <property type="match status" value="1"/>
</dbReference>
<dbReference type="AlphaFoldDB" id="A0AAD4I1G7"/>
<sequence length="654" mass="74454">MSSQEAKILGDFLLAPAPLRDFITLRDFTDIFPRAHHASPAVHEIYRELQRIRDRDVELVRRDIADEVKRSKQLRREYARERRRIDEASVVGLDPVALRMEEELSGAQSRRRPHTLQTMRSDIEEAFQSLEAQIAEMEQEDKTCLAEVQDVVGALSELRHGRFAPSSSGEGIGEEVVATLKRLEAGIQLRLIPQDVMGEIVLRQHFGFQVHLNHQMGSYKAMAEFWEEPMMPDNIQQECYKPPIEIFNAMHPWANQDGFAEQWIKLAKDPKVAGHPVFRMMNKNGEKYCFYKHHPLLSGVMEHHFFIHRHAAGHSHNATSCSLFFMAHVYMGTQLRSPSDPTWPGMEVMLFSQNPRYVLLKRPPESPAEARTLFDLATGQPTVKQSRLFRNASVFGDTVYLPRGAGSCWIKKVPGGAFSVEIDTIATALLVAYSPDVTRGRLAHAMRESQEVQGIKLEPLNRRDGLTSFAILQHFAFRLQADIPDVCFNTTLMQQQCSDTWKAIYAALERDLAWDPSWSQFGQSPQHTANAIVSTFITEERYPRFMDIARRAMRKYLQQQDSELECPRSEACLKDMMKYHKKTAQLFTDDGLLSVDSLYSYSHTRHAIKATVALAEDSTENADSRAMFQARAMAGISQMLENVMAGNSDDCTVM</sequence>
<name>A0AAD4I1G7_9PLEO</name>
<dbReference type="Proteomes" id="UP001199106">
    <property type="component" value="Unassembled WGS sequence"/>
</dbReference>
<accession>A0AAD4I1G7</accession>